<accession>A0A418X2Y5</accession>
<feature type="domain" description="HTH iclR-type" evidence="5">
    <location>
        <begin position="26"/>
        <end position="89"/>
    </location>
</feature>
<dbReference type="GO" id="GO:0045892">
    <property type="term" value="P:negative regulation of DNA-templated transcription"/>
    <property type="evidence" value="ECO:0007669"/>
    <property type="project" value="TreeGrafter"/>
</dbReference>
<dbReference type="SMART" id="SM00346">
    <property type="entry name" value="HTH_ICLR"/>
    <property type="match status" value="1"/>
</dbReference>
<organism evidence="7 8">
    <name type="scientific">Noviherbaspirillum cavernae</name>
    <dbReference type="NCBI Taxonomy" id="2320862"/>
    <lineage>
        <taxon>Bacteria</taxon>
        <taxon>Pseudomonadati</taxon>
        <taxon>Pseudomonadota</taxon>
        <taxon>Betaproteobacteria</taxon>
        <taxon>Burkholderiales</taxon>
        <taxon>Oxalobacteraceae</taxon>
        <taxon>Noviherbaspirillum</taxon>
    </lineage>
</organism>
<dbReference type="InterPro" id="IPR005471">
    <property type="entry name" value="Tscrpt_reg_IclR_N"/>
</dbReference>
<dbReference type="GO" id="GO:0003700">
    <property type="term" value="F:DNA-binding transcription factor activity"/>
    <property type="evidence" value="ECO:0007669"/>
    <property type="project" value="TreeGrafter"/>
</dbReference>
<feature type="domain" description="IclR-ED" evidence="6">
    <location>
        <begin position="90"/>
        <end position="271"/>
    </location>
</feature>
<evidence type="ECO:0000259" key="5">
    <source>
        <dbReference type="PROSITE" id="PS51077"/>
    </source>
</evidence>
<dbReference type="SUPFAM" id="SSF55781">
    <property type="entry name" value="GAF domain-like"/>
    <property type="match status" value="1"/>
</dbReference>
<gene>
    <name evidence="7" type="ORF">D3870_12920</name>
</gene>
<name>A0A418X2Y5_9BURK</name>
<keyword evidence="1" id="KW-0805">Transcription regulation</keyword>
<dbReference type="Proteomes" id="UP000285190">
    <property type="component" value="Unassembled WGS sequence"/>
</dbReference>
<evidence type="ECO:0000256" key="3">
    <source>
        <dbReference type="ARBA" id="ARBA00023163"/>
    </source>
</evidence>
<dbReference type="Pfam" id="PF01614">
    <property type="entry name" value="IclR_C"/>
    <property type="match status" value="1"/>
</dbReference>
<dbReference type="PROSITE" id="PS51078">
    <property type="entry name" value="ICLR_ED"/>
    <property type="match status" value="1"/>
</dbReference>
<dbReference type="Gene3D" id="1.10.10.10">
    <property type="entry name" value="Winged helix-like DNA-binding domain superfamily/Winged helix DNA-binding domain"/>
    <property type="match status" value="1"/>
</dbReference>
<dbReference type="InterPro" id="IPR050707">
    <property type="entry name" value="HTH_MetabolicPath_Reg"/>
</dbReference>
<dbReference type="AlphaFoldDB" id="A0A418X2Y5"/>
<evidence type="ECO:0000313" key="7">
    <source>
        <dbReference type="EMBL" id="RJG06785.1"/>
    </source>
</evidence>
<dbReference type="OrthoDB" id="9807558at2"/>
<dbReference type="InterPro" id="IPR014757">
    <property type="entry name" value="Tscrpt_reg_IclR_C"/>
</dbReference>
<dbReference type="GO" id="GO:0003677">
    <property type="term" value="F:DNA binding"/>
    <property type="evidence" value="ECO:0007669"/>
    <property type="project" value="UniProtKB-KW"/>
</dbReference>
<dbReference type="PROSITE" id="PS51077">
    <property type="entry name" value="HTH_ICLR"/>
    <property type="match status" value="1"/>
</dbReference>
<dbReference type="Gene3D" id="3.30.450.40">
    <property type="match status" value="1"/>
</dbReference>
<evidence type="ECO:0000313" key="8">
    <source>
        <dbReference type="Proteomes" id="UP000285190"/>
    </source>
</evidence>
<dbReference type="PANTHER" id="PTHR30136:SF39">
    <property type="entry name" value="TRANSCRIPTIONAL REGULATORY PROTEIN"/>
    <property type="match status" value="1"/>
</dbReference>
<evidence type="ECO:0000256" key="4">
    <source>
        <dbReference type="SAM" id="MobiDB-lite"/>
    </source>
</evidence>
<reference evidence="7 8" key="1">
    <citation type="submission" date="2018-09" db="EMBL/GenBank/DDBJ databases">
        <authorList>
            <person name="Zhu H."/>
        </authorList>
    </citation>
    <scope>NUCLEOTIDE SEQUENCE [LARGE SCALE GENOMIC DNA]</scope>
    <source>
        <strain evidence="7 8">K2R10-39</strain>
    </source>
</reference>
<keyword evidence="3" id="KW-0804">Transcription</keyword>
<dbReference type="SUPFAM" id="SSF46785">
    <property type="entry name" value="Winged helix' DNA-binding domain"/>
    <property type="match status" value="1"/>
</dbReference>
<dbReference type="EMBL" id="QYUN01000002">
    <property type="protein sequence ID" value="RJG06785.1"/>
    <property type="molecule type" value="Genomic_DNA"/>
</dbReference>
<dbReference type="PANTHER" id="PTHR30136">
    <property type="entry name" value="HELIX-TURN-HELIX TRANSCRIPTIONAL REGULATOR, ICLR FAMILY"/>
    <property type="match status" value="1"/>
</dbReference>
<keyword evidence="2" id="KW-0238">DNA-binding</keyword>
<dbReference type="InterPro" id="IPR029016">
    <property type="entry name" value="GAF-like_dom_sf"/>
</dbReference>
<evidence type="ECO:0000256" key="1">
    <source>
        <dbReference type="ARBA" id="ARBA00023015"/>
    </source>
</evidence>
<evidence type="ECO:0000259" key="6">
    <source>
        <dbReference type="PROSITE" id="PS51078"/>
    </source>
</evidence>
<protein>
    <submittedName>
        <fullName evidence="7">IclR family transcriptional regulator</fullName>
    </submittedName>
</protein>
<dbReference type="InterPro" id="IPR036390">
    <property type="entry name" value="WH_DNA-bd_sf"/>
</dbReference>
<evidence type="ECO:0000256" key="2">
    <source>
        <dbReference type="ARBA" id="ARBA00023125"/>
    </source>
</evidence>
<dbReference type="RefSeq" id="WP_119739673.1">
    <property type="nucleotide sequence ID" value="NZ_QYUN01000002.1"/>
</dbReference>
<proteinExistence type="predicted"/>
<keyword evidence="8" id="KW-1185">Reference proteome</keyword>
<sequence>MKVNKKKNVIETPSPVPRAATARSGTQSIERAAQLLRLVAAHQRDGVRLTQLADLAQLDVSTTYRILKCLVEEGLIEQRMPDKAYALGLLSFEIGLAAMQRSPLLERAIPAMKAIAAETGDTVYLVVRSGDEAVCLHREEGSFPIKALMLEVGGRRALGVGAGGLHLLSSLADDEIEQVCARNRAAIAQFRGLSIAELRDMVRDTRERGYGVSRDRLTEGVSGIGVAIPNPDGTPYAAISVAAISSRLHPERYAEVVKVIQHAIARFLTER</sequence>
<dbReference type="InterPro" id="IPR036388">
    <property type="entry name" value="WH-like_DNA-bd_sf"/>
</dbReference>
<feature type="region of interest" description="Disordered" evidence="4">
    <location>
        <begin position="1"/>
        <end position="25"/>
    </location>
</feature>
<comment type="caution">
    <text evidence="7">The sequence shown here is derived from an EMBL/GenBank/DDBJ whole genome shotgun (WGS) entry which is preliminary data.</text>
</comment>
<dbReference type="Pfam" id="PF09339">
    <property type="entry name" value="HTH_IclR"/>
    <property type="match status" value="1"/>
</dbReference>